<evidence type="ECO:0000259" key="2">
    <source>
        <dbReference type="PROSITE" id="PS50940"/>
    </source>
</evidence>
<dbReference type="AlphaFoldDB" id="Q5Q9A7"/>
<proteinExistence type="evidence at transcript level"/>
<protein>
    <submittedName>
        <fullName evidence="3">Ovarian peritrophin</fullName>
    </submittedName>
</protein>
<evidence type="ECO:0000256" key="1">
    <source>
        <dbReference type="SAM" id="SignalP"/>
    </source>
</evidence>
<evidence type="ECO:0000313" key="3">
    <source>
        <dbReference type="EMBL" id="AAV83539.2"/>
    </source>
</evidence>
<dbReference type="Gene3D" id="2.170.140.10">
    <property type="entry name" value="Chitin binding domain"/>
    <property type="match status" value="2"/>
</dbReference>
<dbReference type="Pfam" id="PF01607">
    <property type="entry name" value="CBM_14"/>
    <property type="match status" value="1"/>
</dbReference>
<feature type="signal peptide" evidence="1">
    <location>
        <begin position="1"/>
        <end position="17"/>
    </location>
</feature>
<dbReference type="InterPro" id="IPR002557">
    <property type="entry name" value="Chitin-bd_dom"/>
</dbReference>
<dbReference type="PROSITE" id="PS50940">
    <property type="entry name" value="CHIT_BIND_II"/>
    <property type="match status" value="1"/>
</dbReference>
<keyword evidence="1" id="KW-0732">Signal</keyword>
<dbReference type="EMBL" id="AY775291">
    <property type="protein sequence ID" value="AAV83539.2"/>
    <property type="molecule type" value="mRNA"/>
</dbReference>
<dbReference type="SUPFAM" id="SSF57625">
    <property type="entry name" value="Invertebrate chitin-binding proteins"/>
    <property type="match status" value="2"/>
</dbReference>
<sequence>MAFYNILILMLMGVVCAVAEELHCPGVGRFPDPKSCGAYYDCTPNNAGGYDITNDDCRGYTYDTANRICTDKMCPTRSKRGVTPDNHPYSRLCENRPDGFLCANCKTVVVCVKGQAFARRCIENFFCSKMPEFGGGVCYPDEPVECTCVRANDFIVDPYDPQRFYSCRDVGSKPTAYKCPDGMVFDESARECHGTDDLPPCTVPGTFAKPSNCSEYYTCISVKYGWLQKPFTCSAGTAFNSVSGICENPCVYQHVCQQEGRYPDLLNKRNYFECYMLDGQLKQMRYQCPEKYRWEILSPGVGRCIEDHEYDRPGSDTLFSECIMPQGMC</sequence>
<feature type="chain" id="PRO_5004260426" evidence="1">
    <location>
        <begin position="18"/>
        <end position="329"/>
    </location>
</feature>
<dbReference type="GO" id="GO:0005576">
    <property type="term" value="C:extracellular region"/>
    <property type="evidence" value="ECO:0007669"/>
    <property type="project" value="InterPro"/>
</dbReference>
<accession>Q5Q9A7</accession>
<reference evidence="3" key="1">
    <citation type="journal article" date="2007" name="Mar. Biotechnol.">
        <title>Isolation and functional characterization of a new shrimp ovarian peritrophin with antimicrobial activity from Fenneropenaeus merguiensis.</title>
        <authorList>
            <person name="Loongyai W."/>
            <person name="Avarre J.C."/>
            <person name="Cerutti M."/>
            <person name="Lubzens E."/>
            <person name="Chotigeat W."/>
        </authorList>
    </citation>
    <scope>NUCLEOTIDE SEQUENCE</scope>
</reference>
<dbReference type="SMART" id="SM00494">
    <property type="entry name" value="ChtBD2"/>
    <property type="match status" value="3"/>
</dbReference>
<dbReference type="GO" id="GO:0008061">
    <property type="term" value="F:chitin binding"/>
    <property type="evidence" value="ECO:0007669"/>
    <property type="project" value="InterPro"/>
</dbReference>
<organism evidence="3">
    <name type="scientific">Penaeus merguiensis</name>
    <name type="common">Banana prawn</name>
    <name type="synonym">Fenneropenaeus merguiensis</name>
    <dbReference type="NCBI Taxonomy" id="71412"/>
    <lineage>
        <taxon>Eukaryota</taxon>
        <taxon>Metazoa</taxon>
        <taxon>Ecdysozoa</taxon>
        <taxon>Arthropoda</taxon>
        <taxon>Crustacea</taxon>
        <taxon>Multicrustacea</taxon>
        <taxon>Malacostraca</taxon>
        <taxon>Eumalacostraca</taxon>
        <taxon>Eucarida</taxon>
        <taxon>Decapoda</taxon>
        <taxon>Dendrobranchiata</taxon>
        <taxon>Penaeoidea</taxon>
        <taxon>Penaeidae</taxon>
        <taxon>Penaeus</taxon>
    </lineage>
</organism>
<feature type="domain" description="Chitin-binding type-2" evidence="2">
    <location>
        <begin position="143"/>
        <end position="203"/>
    </location>
</feature>
<name>Q5Q9A7_PENME</name>
<dbReference type="InterPro" id="IPR036508">
    <property type="entry name" value="Chitin-bd_dom_sf"/>
</dbReference>